<comment type="similarity">
    <text evidence="1">Belongs to the NAD(P)-dependent epimerase/dehydratase family. SDR39U1 subfamily.</text>
</comment>
<dbReference type="AlphaFoldDB" id="A0A4Y5YR63"/>
<dbReference type="PANTHER" id="PTHR11092">
    <property type="entry name" value="SUGAR NUCLEOTIDE EPIMERASE RELATED"/>
    <property type="match status" value="1"/>
</dbReference>
<dbReference type="RefSeq" id="WP_140037221.1">
    <property type="nucleotide sequence ID" value="NZ_CP041040.1"/>
</dbReference>
<evidence type="ECO:0000259" key="2">
    <source>
        <dbReference type="Pfam" id="PF01370"/>
    </source>
</evidence>
<dbReference type="OrthoDB" id="9801773at2"/>
<dbReference type="InterPro" id="IPR001509">
    <property type="entry name" value="Epimerase_deHydtase"/>
</dbReference>
<dbReference type="Gene3D" id="3.40.50.720">
    <property type="entry name" value="NAD(P)-binding Rossmann-like Domain"/>
    <property type="match status" value="1"/>
</dbReference>
<evidence type="ECO:0000313" key="4">
    <source>
        <dbReference type="EMBL" id="QDE34993.1"/>
    </source>
</evidence>
<dbReference type="Pfam" id="PF08338">
    <property type="entry name" value="DUF1731"/>
    <property type="match status" value="1"/>
</dbReference>
<protein>
    <submittedName>
        <fullName evidence="4">TIGR01777 family protein</fullName>
    </submittedName>
</protein>
<feature type="domain" description="NAD-dependent epimerase/dehydratase" evidence="2">
    <location>
        <begin position="5"/>
        <end position="214"/>
    </location>
</feature>
<dbReference type="InterPro" id="IPR013549">
    <property type="entry name" value="DUF1731"/>
</dbReference>
<dbReference type="Proteomes" id="UP000316125">
    <property type="component" value="Chromosome"/>
</dbReference>
<organism evidence="4 5">
    <name type="scientific">Microbacterium foliorum</name>
    <dbReference type="NCBI Taxonomy" id="104336"/>
    <lineage>
        <taxon>Bacteria</taxon>
        <taxon>Bacillati</taxon>
        <taxon>Actinomycetota</taxon>
        <taxon>Actinomycetes</taxon>
        <taxon>Micrococcales</taxon>
        <taxon>Microbacteriaceae</taxon>
        <taxon>Microbacterium</taxon>
    </lineage>
</organism>
<dbReference type="InterPro" id="IPR036291">
    <property type="entry name" value="NAD(P)-bd_dom_sf"/>
</dbReference>
<evidence type="ECO:0000313" key="5">
    <source>
        <dbReference type="Proteomes" id="UP000316125"/>
    </source>
</evidence>
<feature type="domain" description="DUF1731" evidence="3">
    <location>
        <begin position="247"/>
        <end position="294"/>
    </location>
</feature>
<dbReference type="SUPFAM" id="SSF51735">
    <property type="entry name" value="NAD(P)-binding Rossmann-fold domains"/>
    <property type="match status" value="1"/>
</dbReference>
<dbReference type="PANTHER" id="PTHR11092:SF0">
    <property type="entry name" value="EPIMERASE FAMILY PROTEIN SDR39U1"/>
    <property type="match status" value="1"/>
</dbReference>
<reference evidence="4 5" key="1">
    <citation type="submission" date="2019-06" db="EMBL/GenBank/DDBJ databases">
        <title>Complete genome of Microbacterium foliorum M2.</title>
        <authorList>
            <person name="Cao G."/>
        </authorList>
    </citation>
    <scope>NUCLEOTIDE SEQUENCE [LARGE SCALE GENOMIC DNA]</scope>
    <source>
        <strain evidence="4 5">M2</strain>
    </source>
</reference>
<name>A0A4Y5YR63_9MICO</name>
<sequence length="296" mass="31857">MPQRIVISGASGLIGTALASSLRADGVEVTTLVRRAPHDASEVQWTPGERELDPDVLAGADAVVALGGASVGRLPWTPRYRRELVESRLTTTRTLATAVRMLRDDAPSLISASAVGYYGSAPGEILTEASLAGDTFLAQLCVRWEQEALRAGEQTRVALLRTAPIIHRQGVLKPLIQLTRFGVAGPIGPGTQIWPWISLEDEVRGIRHVIDQRLEGPVNFTGPTRASANDIGRALAQRMRRPFWIPAPTWALRLALSRAAADSLLVSDADVRPAALEESGFEFSHKTAKQAVDAAI</sequence>
<accession>A0A4Y5YR63</accession>
<dbReference type="EMBL" id="CP041040">
    <property type="protein sequence ID" value="QDE34993.1"/>
    <property type="molecule type" value="Genomic_DNA"/>
</dbReference>
<proteinExistence type="inferred from homology"/>
<dbReference type="NCBIfam" id="TIGR01777">
    <property type="entry name" value="yfcH"/>
    <property type="match status" value="1"/>
</dbReference>
<evidence type="ECO:0000259" key="3">
    <source>
        <dbReference type="Pfam" id="PF08338"/>
    </source>
</evidence>
<dbReference type="Pfam" id="PF01370">
    <property type="entry name" value="Epimerase"/>
    <property type="match status" value="1"/>
</dbReference>
<evidence type="ECO:0000256" key="1">
    <source>
        <dbReference type="ARBA" id="ARBA00009353"/>
    </source>
</evidence>
<dbReference type="InterPro" id="IPR010099">
    <property type="entry name" value="SDR39U1"/>
</dbReference>
<gene>
    <name evidence="4" type="ORF">FIV50_09475</name>
</gene>